<keyword evidence="7" id="KW-0520">NAD</keyword>
<evidence type="ECO:0000256" key="3">
    <source>
        <dbReference type="ARBA" id="ARBA00001947"/>
    </source>
</evidence>
<keyword evidence="9" id="KW-0170">Cobalt</keyword>
<evidence type="ECO:0000259" key="12">
    <source>
        <dbReference type="Pfam" id="PF24621"/>
    </source>
</evidence>
<dbReference type="RefSeq" id="WP_094206080.1">
    <property type="nucleotide sequence ID" value="NZ_NDYC01000031.1"/>
</dbReference>
<keyword evidence="6" id="KW-0862">Zinc</keyword>
<evidence type="ECO:0000313" key="13">
    <source>
        <dbReference type="EMBL" id="OXZ26881.1"/>
    </source>
</evidence>
<evidence type="ECO:0000256" key="7">
    <source>
        <dbReference type="ARBA" id="ARBA00023027"/>
    </source>
</evidence>
<dbReference type="Pfam" id="PF24621">
    <property type="entry name" value="DHQS_C"/>
    <property type="match status" value="1"/>
</dbReference>
<keyword evidence="8" id="KW-0456">Lyase</keyword>
<dbReference type="PIRSF" id="PIRSF001455">
    <property type="entry name" value="DHQ_synth"/>
    <property type="match status" value="1"/>
</dbReference>
<comment type="cofactor">
    <cofactor evidence="1">
        <name>NAD(+)</name>
        <dbReference type="ChEBI" id="CHEBI:57540"/>
    </cofactor>
</comment>
<dbReference type="GO" id="GO:0000166">
    <property type="term" value="F:nucleotide binding"/>
    <property type="evidence" value="ECO:0007669"/>
    <property type="project" value="UniProtKB-KW"/>
</dbReference>
<keyword evidence="5" id="KW-0547">Nucleotide-binding</keyword>
<evidence type="ECO:0000256" key="5">
    <source>
        <dbReference type="ARBA" id="ARBA00022741"/>
    </source>
</evidence>
<dbReference type="InterPro" id="IPR056179">
    <property type="entry name" value="DHQS_C"/>
</dbReference>
<dbReference type="PANTHER" id="PTHR43622">
    <property type="entry name" value="3-DEHYDROQUINATE SYNTHASE"/>
    <property type="match status" value="1"/>
</dbReference>
<protein>
    <recommendedName>
        <fullName evidence="10">3-dehydroquinate synthase</fullName>
        <ecNumber evidence="10">4.2.3.4</ecNumber>
    </recommendedName>
</protein>
<dbReference type="SUPFAM" id="SSF56796">
    <property type="entry name" value="Dehydroquinate synthase-like"/>
    <property type="match status" value="1"/>
</dbReference>
<dbReference type="GO" id="GO:0046872">
    <property type="term" value="F:metal ion binding"/>
    <property type="evidence" value="ECO:0007669"/>
    <property type="project" value="UniProtKB-KW"/>
</dbReference>
<dbReference type="NCBIfam" id="TIGR01357">
    <property type="entry name" value="aroB"/>
    <property type="match status" value="1"/>
</dbReference>
<comment type="cofactor">
    <cofactor evidence="3">
        <name>Zn(2+)</name>
        <dbReference type="ChEBI" id="CHEBI:29105"/>
    </cofactor>
</comment>
<dbReference type="Proteomes" id="UP000215413">
    <property type="component" value="Unassembled WGS sequence"/>
</dbReference>
<keyword evidence="4" id="KW-0479">Metal-binding</keyword>
<proteinExistence type="predicted"/>
<accession>A0A233V3B4</accession>
<gene>
    <name evidence="13" type="ORF">B9N49_06890</name>
</gene>
<dbReference type="InterPro" id="IPR016037">
    <property type="entry name" value="DHQ_synth_AroB"/>
</dbReference>
<dbReference type="InterPro" id="IPR030960">
    <property type="entry name" value="DHQS/DOIS_N"/>
</dbReference>
<reference evidence="14" key="1">
    <citation type="submission" date="2017-04" db="EMBL/GenBank/DDBJ databases">
        <title>Finegoldia magna isolated from orthopedic joint implant-associated infections.</title>
        <authorList>
            <person name="Bjorklund S."/>
            <person name="Bruggemann H."/>
            <person name="Jensen A."/>
            <person name="Hellmark B."/>
            <person name="Soderquist B."/>
        </authorList>
    </citation>
    <scope>NUCLEOTIDE SEQUENCE [LARGE SCALE GENOMIC DNA]</scope>
    <source>
        <strain evidence="14">CCUG 54800</strain>
    </source>
</reference>
<feature type="domain" description="3-dehydroquinate synthase N-terminal" evidence="11">
    <location>
        <begin position="64"/>
        <end position="173"/>
    </location>
</feature>
<comment type="caution">
    <text evidence="13">The sequence shown here is derived from an EMBL/GenBank/DDBJ whole genome shotgun (WGS) entry which is preliminary data.</text>
</comment>
<dbReference type="FunFam" id="3.40.50.1970:FF:000007">
    <property type="entry name" value="Pentafunctional AROM polypeptide"/>
    <property type="match status" value="1"/>
</dbReference>
<evidence type="ECO:0000256" key="6">
    <source>
        <dbReference type="ARBA" id="ARBA00022833"/>
    </source>
</evidence>
<dbReference type="Gene3D" id="3.40.50.1970">
    <property type="match status" value="1"/>
</dbReference>
<dbReference type="GO" id="GO:0003856">
    <property type="term" value="F:3-dehydroquinate synthase activity"/>
    <property type="evidence" value="ECO:0007669"/>
    <property type="project" value="UniProtKB-UniRule"/>
</dbReference>
<feature type="domain" description="3-dehydroquinate synthase C-terminal" evidence="12">
    <location>
        <begin position="177"/>
        <end position="307"/>
    </location>
</feature>
<evidence type="ECO:0000313" key="14">
    <source>
        <dbReference type="Proteomes" id="UP000215413"/>
    </source>
</evidence>
<comment type="cofactor">
    <cofactor evidence="2">
        <name>Co(2+)</name>
        <dbReference type="ChEBI" id="CHEBI:48828"/>
    </cofactor>
</comment>
<evidence type="ECO:0000256" key="1">
    <source>
        <dbReference type="ARBA" id="ARBA00001911"/>
    </source>
</evidence>
<dbReference type="PANTHER" id="PTHR43622:SF1">
    <property type="entry name" value="3-DEHYDROQUINATE SYNTHASE"/>
    <property type="match status" value="1"/>
</dbReference>
<dbReference type="InterPro" id="IPR030963">
    <property type="entry name" value="DHQ_synth_fam"/>
</dbReference>
<evidence type="ECO:0000259" key="11">
    <source>
        <dbReference type="Pfam" id="PF01761"/>
    </source>
</evidence>
<dbReference type="Gene3D" id="1.20.1090.10">
    <property type="entry name" value="Dehydroquinate synthase-like - alpha domain"/>
    <property type="match status" value="1"/>
</dbReference>
<dbReference type="GO" id="GO:0005737">
    <property type="term" value="C:cytoplasm"/>
    <property type="evidence" value="ECO:0007669"/>
    <property type="project" value="InterPro"/>
</dbReference>
<dbReference type="GO" id="GO:0009073">
    <property type="term" value="P:aromatic amino acid family biosynthetic process"/>
    <property type="evidence" value="ECO:0007669"/>
    <property type="project" value="InterPro"/>
</dbReference>
<dbReference type="Pfam" id="PF01761">
    <property type="entry name" value="DHQ_synthase"/>
    <property type="match status" value="1"/>
</dbReference>
<evidence type="ECO:0000256" key="4">
    <source>
        <dbReference type="ARBA" id="ARBA00022723"/>
    </source>
</evidence>
<name>A0A233V3B4_FINMA</name>
<organism evidence="13 14">
    <name type="scientific">Finegoldia magna</name>
    <name type="common">Peptostreptococcus magnus</name>
    <dbReference type="NCBI Taxonomy" id="1260"/>
    <lineage>
        <taxon>Bacteria</taxon>
        <taxon>Bacillati</taxon>
        <taxon>Bacillota</taxon>
        <taxon>Tissierellia</taxon>
        <taxon>Tissierellales</taxon>
        <taxon>Peptoniphilaceae</taxon>
        <taxon>Finegoldia</taxon>
    </lineage>
</organism>
<evidence type="ECO:0000256" key="2">
    <source>
        <dbReference type="ARBA" id="ARBA00001941"/>
    </source>
</evidence>
<dbReference type="GO" id="GO:0009423">
    <property type="term" value="P:chorismate biosynthetic process"/>
    <property type="evidence" value="ECO:0007669"/>
    <property type="project" value="UniProtKB-UniRule"/>
</dbReference>
<dbReference type="InterPro" id="IPR050071">
    <property type="entry name" value="Dehydroquinate_synthase"/>
</dbReference>
<dbReference type="EC" id="4.2.3.4" evidence="10"/>
<evidence type="ECO:0000256" key="8">
    <source>
        <dbReference type="ARBA" id="ARBA00023239"/>
    </source>
</evidence>
<dbReference type="AlphaFoldDB" id="A0A233V3B4"/>
<evidence type="ECO:0000256" key="9">
    <source>
        <dbReference type="ARBA" id="ARBA00023285"/>
    </source>
</evidence>
<dbReference type="EMBL" id="NDYC01000031">
    <property type="protein sequence ID" value="OXZ26881.1"/>
    <property type="molecule type" value="Genomic_DNA"/>
</dbReference>
<dbReference type="CDD" id="cd08195">
    <property type="entry name" value="DHQS"/>
    <property type="match status" value="1"/>
</dbReference>
<evidence type="ECO:0000256" key="10">
    <source>
        <dbReference type="NCBIfam" id="TIGR01357"/>
    </source>
</evidence>
<sequence length="343" mass="39169">MYSVINVKNYDLIVGLDALNLSRDYLKNFIKSKAIIITDENVDRYHHKTLDILLDELEIEHEFYVIKPGESSKSLSEYEKIMTYMSMSYHRNDTVIAFGGGVVGDLAGFVAATFMRGLDFIQIPTTVLSMVDSSVGSKTGIDLPTGKNLIGAFKDPKLCIIDPLLLKTLDDYVFEDGFGEIIKYAICFDEELFAMISTKRYTKQSDLSEIVEICVSIKKDIVLQDKLEQNLRRLLNYGHTLGHAVEKLSDYNVMHGHAVAFGMKCMAKKYSKDYDRILEVLKMYNLNYNYDYSEEDVYEVSLRDKKNTKDMISLIVSEEIGDCTVLSMNKSDYKKVLSDIYED</sequence>